<feature type="transmembrane region" description="Helical" evidence="9">
    <location>
        <begin position="171"/>
        <end position="191"/>
    </location>
</feature>
<dbReference type="Proteomes" id="UP001165368">
    <property type="component" value="Unassembled WGS sequence"/>
</dbReference>
<dbReference type="Pfam" id="PF03595">
    <property type="entry name" value="SLAC1"/>
    <property type="match status" value="1"/>
</dbReference>
<accession>A0ABS9L5D6</accession>
<keyword evidence="4" id="KW-1003">Cell membrane</keyword>
<keyword evidence="6 9" id="KW-1133">Transmembrane helix</keyword>
<dbReference type="PANTHER" id="PTHR31686:SF1">
    <property type="entry name" value="SULFITE EFFLUX PUMP SSU1"/>
    <property type="match status" value="1"/>
</dbReference>
<comment type="caution">
    <text evidence="10">The sequence shown here is derived from an EMBL/GenBank/DDBJ whole genome shotgun (WGS) entry which is preliminary data.</text>
</comment>
<evidence type="ECO:0000256" key="2">
    <source>
        <dbReference type="ARBA" id="ARBA00008566"/>
    </source>
</evidence>
<evidence type="ECO:0000256" key="7">
    <source>
        <dbReference type="ARBA" id="ARBA00023136"/>
    </source>
</evidence>
<dbReference type="InterPro" id="IPR038665">
    <property type="entry name" value="Voltage-dep_anion_channel_sf"/>
</dbReference>
<evidence type="ECO:0000256" key="4">
    <source>
        <dbReference type="ARBA" id="ARBA00022475"/>
    </source>
</evidence>
<evidence type="ECO:0000256" key="1">
    <source>
        <dbReference type="ARBA" id="ARBA00004651"/>
    </source>
</evidence>
<evidence type="ECO:0000256" key="3">
    <source>
        <dbReference type="ARBA" id="ARBA00022448"/>
    </source>
</evidence>
<evidence type="ECO:0000313" key="10">
    <source>
        <dbReference type="EMBL" id="MCG2621889.1"/>
    </source>
</evidence>
<proteinExistence type="inferred from homology"/>
<feature type="transmembrane region" description="Helical" evidence="9">
    <location>
        <begin position="308"/>
        <end position="327"/>
    </location>
</feature>
<feature type="transmembrane region" description="Helical" evidence="9">
    <location>
        <begin position="103"/>
        <end position="123"/>
    </location>
</feature>
<feature type="transmembrane region" description="Helical" evidence="9">
    <location>
        <begin position="69"/>
        <end position="91"/>
    </location>
</feature>
<feature type="transmembrane region" description="Helical" evidence="9">
    <location>
        <begin position="342"/>
        <end position="366"/>
    </location>
</feature>
<keyword evidence="3" id="KW-0813">Transport</keyword>
<dbReference type="CDD" id="cd09319">
    <property type="entry name" value="TDT_like_1"/>
    <property type="match status" value="1"/>
</dbReference>
<evidence type="ECO:0000256" key="8">
    <source>
        <dbReference type="SAM" id="MobiDB-lite"/>
    </source>
</evidence>
<dbReference type="Gene3D" id="1.50.10.150">
    <property type="entry name" value="Voltage-dependent anion channel"/>
    <property type="match status" value="1"/>
</dbReference>
<comment type="similarity">
    <text evidence="2">Belongs to the tellurite-resistance/dicarboxylate transporter (TDT) family.</text>
</comment>
<feature type="transmembrane region" description="Helical" evidence="9">
    <location>
        <begin position="237"/>
        <end position="256"/>
    </location>
</feature>
<organism evidence="10 11">
    <name type="scientific">Arthrobacter hankyongi</name>
    <dbReference type="NCBI Taxonomy" id="2904801"/>
    <lineage>
        <taxon>Bacteria</taxon>
        <taxon>Bacillati</taxon>
        <taxon>Actinomycetota</taxon>
        <taxon>Actinomycetes</taxon>
        <taxon>Micrococcales</taxon>
        <taxon>Micrococcaceae</taxon>
        <taxon>Arthrobacter</taxon>
    </lineage>
</organism>
<dbReference type="PANTHER" id="PTHR31686">
    <property type="match status" value="1"/>
</dbReference>
<feature type="compositionally biased region" description="Low complexity" evidence="8">
    <location>
        <begin position="13"/>
        <end position="23"/>
    </location>
</feature>
<evidence type="ECO:0000256" key="5">
    <source>
        <dbReference type="ARBA" id="ARBA00022692"/>
    </source>
</evidence>
<evidence type="ECO:0000313" key="11">
    <source>
        <dbReference type="Proteomes" id="UP001165368"/>
    </source>
</evidence>
<keyword evidence="11" id="KW-1185">Reference proteome</keyword>
<protein>
    <submittedName>
        <fullName evidence="10">Tellurite resistance/C4-dicarboxylate transporter family protein</fullName>
    </submittedName>
</protein>
<dbReference type="EMBL" id="JAKLTQ010000004">
    <property type="protein sequence ID" value="MCG2621889.1"/>
    <property type="molecule type" value="Genomic_DNA"/>
</dbReference>
<evidence type="ECO:0000256" key="9">
    <source>
        <dbReference type="SAM" id="Phobius"/>
    </source>
</evidence>
<reference evidence="10" key="1">
    <citation type="submission" date="2022-01" db="EMBL/GenBank/DDBJ databases">
        <authorList>
            <person name="Jo J.-H."/>
            <person name="Im W.-T."/>
        </authorList>
    </citation>
    <scope>NUCLEOTIDE SEQUENCE</scope>
    <source>
        <strain evidence="10">I2-34</strain>
    </source>
</reference>
<evidence type="ECO:0000256" key="6">
    <source>
        <dbReference type="ARBA" id="ARBA00022989"/>
    </source>
</evidence>
<comment type="subcellular location">
    <subcellularLocation>
        <location evidence="1">Cell membrane</location>
        <topology evidence="1">Multi-pass membrane protein</topology>
    </subcellularLocation>
</comment>
<name>A0ABS9L5D6_9MICC</name>
<feature type="transmembrane region" description="Helical" evidence="9">
    <location>
        <begin position="203"/>
        <end position="225"/>
    </location>
</feature>
<keyword evidence="7 9" id="KW-0472">Membrane</keyword>
<keyword evidence="5 9" id="KW-0812">Transmembrane</keyword>
<gene>
    <name evidence="10" type="ORF">LVY72_08150</name>
</gene>
<dbReference type="InterPro" id="IPR004695">
    <property type="entry name" value="SLAC1/Mae1/Ssu1/TehA"/>
</dbReference>
<sequence>MAAASGHPGHLSGPAGAPDGPAGGAARRALAALDHAVRELPPSSFAFVMATGILSTGCALVGADRPSGVLAAIAVAAGVLLAAATAWRAMFHRGELVRDLRDPSAVFGFFTIVAAANVVGLHYDLAGNTQAGLVLALAAAAVWLLLTYWLPCELLLRERTEPVMQHANGSWFLWVVATQSLATATAVVGTTTRTQFVGAVATGLWGVGMMLYLLVATLVTLRLLTRPHRPESLSPTYWIYMGATAITVLAGSRILAMPAHFPVSRVTDPFVAGASYVLWAMGMWLIPLLVLFGIWRHGVRCFPLRYETSLWSIVFPLGMFSAATIFFGRNEGIPVMVRTGEVGVWVAAAAWAAATVLMVSAFARWLHRLGRSGLRA</sequence>
<feature type="transmembrane region" description="Helical" evidence="9">
    <location>
        <begin position="129"/>
        <end position="150"/>
    </location>
</feature>
<dbReference type="InterPro" id="IPR051629">
    <property type="entry name" value="Sulfite_efflux_TDT"/>
</dbReference>
<feature type="transmembrane region" description="Helical" evidence="9">
    <location>
        <begin position="276"/>
        <end position="296"/>
    </location>
</feature>
<dbReference type="RefSeq" id="WP_237819551.1">
    <property type="nucleotide sequence ID" value="NZ_JAKLTQ010000004.1"/>
</dbReference>
<feature type="region of interest" description="Disordered" evidence="8">
    <location>
        <begin position="1"/>
        <end position="23"/>
    </location>
</feature>